<protein>
    <submittedName>
        <fullName evidence="2">Uncharacterized protein</fullName>
    </submittedName>
</protein>
<dbReference type="Proteomes" id="UP000580839">
    <property type="component" value="Unassembled WGS sequence"/>
</dbReference>
<gene>
    <name evidence="2" type="ORF">HOP12_15390</name>
</gene>
<reference evidence="2 3" key="1">
    <citation type="submission" date="2020-04" db="EMBL/GenBank/DDBJ databases">
        <title>Metagenomic profiling of ammonia- and methane-oxidizing microorganisms in a Dutch drinking water treatment plant.</title>
        <authorList>
            <person name="Poghosyan L."/>
            <person name="Leucker S."/>
        </authorList>
    </citation>
    <scope>NUCLEOTIDE SEQUENCE [LARGE SCALE GENOMIC DNA]</scope>
    <source>
        <strain evidence="2">S-RSF-IL-03</strain>
    </source>
</reference>
<evidence type="ECO:0000313" key="3">
    <source>
        <dbReference type="Proteomes" id="UP000580839"/>
    </source>
</evidence>
<sequence length="95" mass="9707">MAKRFFYVCAGLFLLAGAYAMGARNAVAQAPSNPVVGTFSADVCASGFASAVVTANGDVYGCAGGGQWVHHGNVFAGGPIPTKQESFGSVKARYR</sequence>
<comment type="caution">
    <text evidence="2">The sequence shown here is derived from an EMBL/GenBank/DDBJ whole genome shotgun (WGS) entry which is preliminary data.</text>
</comment>
<dbReference type="EMBL" id="JABFRW010000201">
    <property type="protein sequence ID" value="NOT35528.1"/>
    <property type="molecule type" value="Genomic_DNA"/>
</dbReference>
<feature type="signal peptide" evidence="1">
    <location>
        <begin position="1"/>
        <end position="22"/>
    </location>
</feature>
<proteinExistence type="predicted"/>
<evidence type="ECO:0000313" key="2">
    <source>
        <dbReference type="EMBL" id="NOT35528.1"/>
    </source>
</evidence>
<organism evidence="2 3">
    <name type="scientific">Eiseniibacteriota bacterium</name>
    <dbReference type="NCBI Taxonomy" id="2212470"/>
    <lineage>
        <taxon>Bacteria</taxon>
        <taxon>Candidatus Eiseniibacteriota</taxon>
    </lineage>
</organism>
<name>A0A849SIE2_UNCEI</name>
<keyword evidence="1" id="KW-0732">Signal</keyword>
<feature type="chain" id="PRO_5032604881" evidence="1">
    <location>
        <begin position="23"/>
        <end position="95"/>
    </location>
</feature>
<accession>A0A849SIE2</accession>
<dbReference type="AlphaFoldDB" id="A0A849SIE2"/>
<evidence type="ECO:0000256" key="1">
    <source>
        <dbReference type="SAM" id="SignalP"/>
    </source>
</evidence>